<evidence type="ECO:0000313" key="3">
    <source>
        <dbReference type="Proteomes" id="UP001418222"/>
    </source>
</evidence>
<dbReference type="EMBL" id="JBBWWQ010000019">
    <property type="protein sequence ID" value="KAK8919442.1"/>
    <property type="molecule type" value="Genomic_DNA"/>
</dbReference>
<protein>
    <submittedName>
        <fullName evidence="2">Uncharacterized protein</fullName>
    </submittedName>
</protein>
<evidence type="ECO:0000313" key="2">
    <source>
        <dbReference type="EMBL" id="KAK8919442.1"/>
    </source>
</evidence>
<reference evidence="2 3" key="1">
    <citation type="journal article" date="2022" name="Nat. Plants">
        <title>Genomes of leafy and leafless Platanthera orchids illuminate the evolution of mycoheterotrophy.</title>
        <authorList>
            <person name="Li M.H."/>
            <person name="Liu K.W."/>
            <person name="Li Z."/>
            <person name="Lu H.C."/>
            <person name="Ye Q.L."/>
            <person name="Zhang D."/>
            <person name="Wang J.Y."/>
            <person name="Li Y.F."/>
            <person name="Zhong Z.M."/>
            <person name="Liu X."/>
            <person name="Yu X."/>
            <person name="Liu D.K."/>
            <person name="Tu X.D."/>
            <person name="Liu B."/>
            <person name="Hao Y."/>
            <person name="Liao X.Y."/>
            <person name="Jiang Y.T."/>
            <person name="Sun W.H."/>
            <person name="Chen J."/>
            <person name="Chen Y.Q."/>
            <person name="Ai Y."/>
            <person name="Zhai J.W."/>
            <person name="Wu S.S."/>
            <person name="Zhou Z."/>
            <person name="Hsiao Y.Y."/>
            <person name="Wu W.L."/>
            <person name="Chen Y.Y."/>
            <person name="Lin Y.F."/>
            <person name="Hsu J.L."/>
            <person name="Li C.Y."/>
            <person name="Wang Z.W."/>
            <person name="Zhao X."/>
            <person name="Zhong W.Y."/>
            <person name="Ma X.K."/>
            <person name="Ma L."/>
            <person name="Huang J."/>
            <person name="Chen G.Z."/>
            <person name="Huang M.Z."/>
            <person name="Huang L."/>
            <person name="Peng D.H."/>
            <person name="Luo Y.B."/>
            <person name="Zou S.Q."/>
            <person name="Chen S.P."/>
            <person name="Lan S."/>
            <person name="Tsai W.C."/>
            <person name="Van de Peer Y."/>
            <person name="Liu Z.J."/>
        </authorList>
    </citation>
    <scope>NUCLEOTIDE SEQUENCE [LARGE SCALE GENOMIC DNA]</scope>
    <source>
        <strain evidence="2">Lor287</strain>
    </source>
</reference>
<keyword evidence="3" id="KW-1185">Reference proteome</keyword>
<sequence>MTYFTLFILLLTCYQINMIYAIKSSYSGGSGDNGFIDAKILHTWSISSDGPEINRTSNIFFPLLAESSSPKNASLVSLRRSRRRGHCCSLSRKEKVCDSSTSQLFPATVADLAARAHIGKHNSSL</sequence>
<proteinExistence type="predicted"/>
<evidence type="ECO:0000256" key="1">
    <source>
        <dbReference type="SAM" id="SignalP"/>
    </source>
</evidence>
<accession>A0AAP0FWW2</accession>
<keyword evidence="1" id="KW-0732">Signal</keyword>
<dbReference type="Proteomes" id="UP001418222">
    <property type="component" value="Unassembled WGS sequence"/>
</dbReference>
<organism evidence="2 3">
    <name type="scientific">Platanthera zijinensis</name>
    <dbReference type="NCBI Taxonomy" id="2320716"/>
    <lineage>
        <taxon>Eukaryota</taxon>
        <taxon>Viridiplantae</taxon>
        <taxon>Streptophyta</taxon>
        <taxon>Embryophyta</taxon>
        <taxon>Tracheophyta</taxon>
        <taxon>Spermatophyta</taxon>
        <taxon>Magnoliopsida</taxon>
        <taxon>Liliopsida</taxon>
        <taxon>Asparagales</taxon>
        <taxon>Orchidaceae</taxon>
        <taxon>Orchidoideae</taxon>
        <taxon>Orchideae</taxon>
        <taxon>Orchidinae</taxon>
        <taxon>Platanthera</taxon>
    </lineage>
</organism>
<gene>
    <name evidence="2" type="ORF">KSP39_PZI021192</name>
</gene>
<dbReference type="AlphaFoldDB" id="A0AAP0FWW2"/>
<name>A0AAP0FWW2_9ASPA</name>
<feature type="signal peptide" evidence="1">
    <location>
        <begin position="1"/>
        <end position="21"/>
    </location>
</feature>
<comment type="caution">
    <text evidence="2">The sequence shown here is derived from an EMBL/GenBank/DDBJ whole genome shotgun (WGS) entry which is preliminary data.</text>
</comment>
<feature type="chain" id="PRO_5042854908" evidence="1">
    <location>
        <begin position="22"/>
        <end position="125"/>
    </location>
</feature>